<dbReference type="Pfam" id="PF03401">
    <property type="entry name" value="TctC"/>
    <property type="match status" value="1"/>
</dbReference>
<dbReference type="CDD" id="cd07012">
    <property type="entry name" value="PBP2_Bug_TTT"/>
    <property type="match status" value="1"/>
</dbReference>
<dbReference type="Proteomes" id="UP000216225">
    <property type="component" value="Unassembled WGS sequence"/>
</dbReference>
<name>A0A3R7EC45_9BURK</name>
<proteinExistence type="inferred from homology"/>
<dbReference type="PANTHER" id="PTHR42928">
    <property type="entry name" value="TRICARBOXYLATE-BINDING PROTEIN"/>
    <property type="match status" value="1"/>
</dbReference>
<dbReference type="InterPro" id="IPR042100">
    <property type="entry name" value="Bug_dom1"/>
</dbReference>
<dbReference type="EMBL" id="NKDB02000004">
    <property type="protein sequence ID" value="RKJ95109.1"/>
    <property type="molecule type" value="Genomic_DNA"/>
</dbReference>
<evidence type="ECO:0000256" key="1">
    <source>
        <dbReference type="ARBA" id="ARBA00006987"/>
    </source>
</evidence>
<comment type="caution">
    <text evidence="2">The sequence shown here is derived from an EMBL/GenBank/DDBJ whole genome shotgun (WGS) entry which is preliminary data.</text>
</comment>
<dbReference type="PANTHER" id="PTHR42928:SF5">
    <property type="entry name" value="BLR1237 PROTEIN"/>
    <property type="match status" value="1"/>
</dbReference>
<dbReference type="AlphaFoldDB" id="A0A3R7EC45"/>
<dbReference type="PIRSF" id="PIRSF017082">
    <property type="entry name" value="YflP"/>
    <property type="match status" value="1"/>
</dbReference>
<evidence type="ECO:0000313" key="3">
    <source>
        <dbReference type="Proteomes" id="UP000216225"/>
    </source>
</evidence>
<reference evidence="2 3" key="1">
    <citation type="submission" date="2018-09" db="EMBL/GenBank/DDBJ databases">
        <title>Genome comparison of Alicycliphilus sp. BQ1, a polyurethanolytic bacterium, with its closest phylogenetic relatives Alicycliphilus denitrificans BC and K601, unable to attack polyurethane.</title>
        <authorList>
            <person name="Loza-Tavera H."/>
            <person name="Lozano L."/>
            <person name="Cevallos M."/>
            <person name="Maya-Lucas O."/>
            <person name="Garcia-Mena J."/>
            <person name="Hernandez J."/>
        </authorList>
    </citation>
    <scope>NUCLEOTIDE SEQUENCE [LARGE SCALE GENOMIC DNA]</scope>
    <source>
        <strain evidence="2 3">BQ1</strain>
    </source>
</reference>
<gene>
    <name evidence="2" type="ORF">CE154_018550</name>
</gene>
<organism evidence="2 3">
    <name type="scientific">Alicycliphilus denitrificans</name>
    <dbReference type="NCBI Taxonomy" id="179636"/>
    <lineage>
        <taxon>Bacteria</taxon>
        <taxon>Pseudomonadati</taxon>
        <taxon>Pseudomonadota</taxon>
        <taxon>Betaproteobacteria</taxon>
        <taxon>Burkholderiales</taxon>
        <taxon>Comamonadaceae</taxon>
        <taxon>Alicycliphilus</taxon>
    </lineage>
</organism>
<comment type="similarity">
    <text evidence="1">Belongs to the UPF0065 (bug) family.</text>
</comment>
<dbReference type="Gene3D" id="3.40.190.150">
    <property type="entry name" value="Bordetella uptake gene, domain 1"/>
    <property type="match status" value="1"/>
</dbReference>
<accession>A0A3R7EC45</accession>
<dbReference type="Gene3D" id="3.40.190.10">
    <property type="entry name" value="Periplasmic binding protein-like II"/>
    <property type="match status" value="1"/>
</dbReference>
<dbReference type="InterPro" id="IPR005064">
    <property type="entry name" value="BUG"/>
</dbReference>
<evidence type="ECO:0000313" key="2">
    <source>
        <dbReference type="EMBL" id="RKJ95109.1"/>
    </source>
</evidence>
<sequence length="350" mass="37226">MACARAHALKRFRQTGTGVPTTQGDDMIRKFFPSPAWARAIALSALAMVAGTGWAQSYPSKAVTLVVPSLAGGAVDVAARTIQPRLAQELGVPVVIDNRTGAGGQIGNTFVAKASPDGYTVLMNAGSTLFSGVYRKLDYNPGDLIPVAMVATAGFLLVVPADSPFKTMQDLIAYGKAHPDKLNYASTGTGNSSHVGSEMFKMLSGVQANHVPYRGSSPALVDLVAGRVDFMLDNKASSLEHVKAGRLRALGSTPRRVPELPDVPAISEVLPDFHIEGWMGIFLPKGTPPAVVERLSAAFRATQSDPAITSRLSGQVGQGVLMQGEELRRFIAQDQQRLRRVVEHANIRAD</sequence>
<protein>
    <submittedName>
        <fullName evidence="2">Tripartite tricarboxylate transporter substrate binding protein</fullName>
    </submittedName>
</protein>
<dbReference type="SUPFAM" id="SSF53850">
    <property type="entry name" value="Periplasmic binding protein-like II"/>
    <property type="match status" value="1"/>
</dbReference>